<organism evidence="2 3">
    <name type="scientific">Romanomermis culicivorax</name>
    <name type="common">Nematode worm</name>
    <dbReference type="NCBI Taxonomy" id="13658"/>
    <lineage>
        <taxon>Eukaryota</taxon>
        <taxon>Metazoa</taxon>
        <taxon>Ecdysozoa</taxon>
        <taxon>Nematoda</taxon>
        <taxon>Enoplea</taxon>
        <taxon>Dorylaimia</taxon>
        <taxon>Mermithida</taxon>
        <taxon>Mermithoidea</taxon>
        <taxon>Mermithidae</taxon>
        <taxon>Romanomermis</taxon>
    </lineage>
</organism>
<evidence type="ECO:0000313" key="2">
    <source>
        <dbReference type="Proteomes" id="UP000887565"/>
    </source>
</evidence>
<reference evidence="3" key="1">
    <citation type="submission" date="2022-11" db="UniProtKB">
        <authorList>
            <consortium name="WormBaseParasite"/>
        </authorList>
    </citation>
    <scope>IDENTIFICATION</scope>
</reference>
<feature type="compositionally biased region" description="Polar residues" evidence="1">
    <location>
        <begin position="9"/>
        <end position="23"/>
    </location>
</feature>
<evidence type="ECO:0000313" key="3">
    <source>
        <dbReference type="WBParaSite" id="nRc.2.0.1.t13622-RA"/>
    </source>
</evidence>
<protein>
    <submittedName>
        <fullName evidence="3">Uncharacterized protein</fullName>
    </submittedName>
</protein>
<feature type="region of interest" description="Disordered" evidence="1">
    <location>
        <begin position="1"/>
        <end position="23"/>
    </location>
</feature>
<accession>A0A915IJQ6</accession>
<dbReference type="Proteomes" id="UP000887565">
    <property type="component" value="Unplaced"/>
</dbReference>
<dbReference type="AlphaFoldDB" id="A0A915IJQ6"/>
<keyword evidence="2" id="KW-1185">Reference proteome</keyword>
<proteinExistence type="predicted"/>
<dbReference type="WBParaSite" id="nRc.2.0.1.t13622-RA">
    <property type="protein sequence ID" value="nRc.2.0.1.t13622-RA"/>
    <property type="gene ID" value="nRc.2.0.1.g13622"/>
</dbReference>
<sequence>MSHLKWRQQSRSNSVNGTCMQRSHSLQPTTIIATTADISLKHENIDEEMFRPQQSPVLLTATANQRSHSIANPENHLIHRVQDAPKILSATKEEETNFA</sequence>
<evidence type="ECO:0000256" key="1">
    <source>
        <dbReference type="SAM" id="MobiDB-lite"/>
    </source>
</evidence>
<name>A0A915IJQ6_ROMCU</name>